<reference evidence="2 3" key="1">
    <citation type="submission" date="2024-06" db="EMBL/GenBank/DDBJ databases">
        <title>Genomic Encyclopedia of Type Strains, Phase IV (KMG-IV): sequencing the most valuable type-strain genomes for metagenomic binning, comparative biology and taxonomic classification.</title>
        <authorList>
            <person name="Goeker M."/>
        </authorList>
    </citation>
    <scope>NUCLEOTIDE SEQUENCE [LARGE SCALE GENOMIC DNA]</scope>
    <source>
        <strain evidence="2 3">DSM 21460</strain>
    </source>
</reference>
<dbReference type="InterPro" id="IPR053737">
    <property type="entry name" value="Type_II_TA_Toxin"/>
</dbReference>
<dbReference type="EMBL" id="JBEPMA010000001">
    <property type="protein sequence ID" value="MET3616580.1"/>
    <property type="molecule type" value="Genomic_DNA"/>
</dbReference>
<dbReference type="InterPro" id="IPR006440">
    <property type="entry name" value="Doc"/>
</dbReference>
<name>A0ABV2J9J0_9FIRM</name>
<accession>A0ABV2J9J0</accession>
<proteinExistence type="predicted"/>
<protein>
    <submittedName>
        <fullName evidence="2">Death-on-curing protein</fullName>
    </submittedName>
</protein>
<dbReference type="SUPFAM" id="SSF140931">
    <property type="entry name" value="Fic-like"/>
    <property type="match status" value="1"/>
</dbReference>
<comment type="caution">
    <text evidence="2">The sequence shown here is derived from an EMBL/GenBank/DDBJ whole genome shotgun (WGS) entry which is preliminary data.</text>
</comment>
<gene>
    <name evidence="2" type="ORF">ABID14_000200</name>
</gene>
<organism evidence="2 3">
    <name type="scientific">Peptoniphilus olsenii</name>
    <dbReference type="NCBI Taxonomy" id="411570"/>
    <lineage>
        <taxon>Bacteria</taxon>
        <taxon>Bacillati</taxon>
        <taxon>Bacillota</taxon>
        <taxon>Tissierellia</taxon>
        <taxon>Tissierellales</taxon>
        <taxon>Peptoniphilaceae</taxon>
        <taxon>Peptoniphilus</taxon>
    </lineage>
</organism>
<dbReference type="Proteomes" id="UP001549162">
    <property type="component" value="Unassembled WGS sequence"/>
</dbReference>
<keyword evidence="3" id="KW-1185">Reference proteome</keyword>
<dbReference type="Gene3D" id="1.20.120.1870">
    <property type="entry name" value="Fic/DOC protein, Fido domain"/>
    <property type="match status" value="1"/>
</dbReference>
<dbReference type="RefSeq" id="WP_354366586.1">
    <property type="nucleotide sequence ID" value="NZ_JBEPMA010000001.1"/>
</dbReference>
<dbReference type="PANTHER" id="PTHR39426:SF1">
    <property type="entry name" value="HOMOLOGY TO DEATH-ON-CURING PROTEIN OF PHAGE P1"/>
    <property type="match status" value="1"/>
</dbReference>
<dbReference type="PROSITE" id="PS51459">
    <property type="entry name" value="FIDO"/>
    <property type="match status" value="1"/>
</dbReference>
<evidence type="ECO:0000259" key="1">
    <source>
        <dbReference type="PROSITE" id="PS51459"/>
    </source>
</evidence>
<dbReference type="NCBIfam" id="TIGR01550">
    <property type="entry name" value="DOC_P1"/>
    <property type="match status" value="1"/>
</dbReference>
<dbReference type="Pfam" id="PF02661">
    <property type="entry name" value="Fic"/>
    <property type="match status" value="1"/>
</dbReference>
<dbReference type="PANTHER" id="PTHR39426">
    <property type="entry name" value="HOMOLOGY TO DEATH-ON-CURING PROTEIN OF PHAGE P1"/>
    <property type="match status" value="1"/>
</dbReference>
<evidence type="ECO:0000313" key="3">
    <source>
        <dbReference type="Proteomes" id="UP001549162"/>
    </source>
</evidence>
<dbReference type="InterPro" id="IPR036597">
    <property type="entry name" value="Fido-like_dom_sf"/>
</dbReference>
<dbReference type="InterPro" id="IPR003812">
    <property type="entry name" value="Fido"/>
</dbReference>
<feature type="domain" description="Fido" evidence="1">
    <location>
        <begin position="4"/>
        <end position="122"/>
    </location>
</feature>
<sequence>MKRLNKDFVIQLQEMIIDKSGGCKGLRDEGLLESAIGGAFQTFGGNELYPDDLDKIINISYSLIKNHSFIDGNKRIGVLILVILLKENNYILKWSDKDLIKIGLDVASGKMDKEDFRKFIEKKINNR</sequence>
<evidence type="ECO:0000313" key="2">
    <source>
        <dbReference type="EMBL" id="MET3616580.1"/>
    </source>
</evidence>